<dbReference type="InterPro" id="IPR001678">
    <property type="entry name" value="MeTrfase_RsmB-F_NOP2_dom"/>
</dbReference>
<dbReference type="GO" id="GO:0003723">
    <property type="term" value="F:RNA binding"/>
    <property type="evidence" value="ECO:0007669"/>
    <property type="project" value="UniProtKB-UniRule"/>
</dbReference>
<evidence type="ECO:0000256" key="5">
    <source>
        <dbReference type="PROSITE-ProRule" id="PRU01023"/>
    </source>
</evidence>
<dbReference type="KEGG" id="cts:Ctha_1534"/>
<dbReference type="PANTHER" id="PTHR22807:SF53">
    <property type="entry name" value="RIBOSOMAL RNA SMALL SUBUNIT METHYLTRANSFERASE B-RELATED"/>
    <property type="match status" value="1"/>
</dbReference>
<dbReference type="CDD" id="cd02440">
    <property type="entry name" value="AdoMet_MTases"/>
    <property type="match status" value="1"/>
</dbReference>
<dbReference type="AlphaFoldDB" id="B3QS48"/>
<keyword evidence="2 5" id="KW-0808">Transferase</keyword>
<comment type="similarity">
    <text evidence="5">Belongs to the class I-like SAM-binding methyltransferase superfamily. RsmB/NOP family.</text>
</comment>
<feature type="binding site" evidence="5">
    <location>
        <position position="276"/>
    </location>
    <ligand>
        <name>S-adenosyl-L-methionine</name>
        <dbReference type="ChEBI" id="CHEBI:59789"/>
    </ligand>
</feature>
<proteinExistence type="inferred from homology"/>
<keyword evidence="3 5" id="KW-0949">S-adenosyl-L-methionine</keyword>
<dbReference type="Pfam" id="PF01189">
    <property type="entry name" value="Methyltr_RsmB-F"/>
    <property type="match status" value="1"/>
</dbReference>
<dbReference type="Proteomes" id="UP000001208">
    <property type="component" value="Chromosome"/>
</dbReference>
<organism evidence="7 8">
    <name type="scientific">Chloroherpeton thalassium (strain ATCC 35110 / GB-78)</name>
    <dbReference type="NCBI Taxonomy" id="517418"/>
    <lineage>
        <taxon>Bacteria</taxon>
        <taxon>Pseudomonadati</taxon>
        <taxon>Chlorobiota</taxon>
        <taxon>Chlorobiia</taxon>
        <taxon>Chlorobiales</taxon>
        <taxon>Chloroherpetonaceae</taxon>
        <taxon>Chloroherpeton</taxon>
    </lineage>
</organism>
<dbReference type="GO" id="GO:0001510">
    <property type="term" value="P:RNA methylation"/>
    <property type="evidence" value="ECO:0007669"/>
    <property type="project" value="InterPro"/>
</dbReference>
<dbReference type="PROSITE" id="PS51686">
    <property type="entry name" value="SAM_MT_RSMB_NOP"/>
    <property type="match status" value="1"/>
</dbReference>
<dbReference type="InterPro" id="IPR049560">
    <property type="entry name" value="MeTrfase_RsmB-F_NOP2_cat"/>
</dbReference>
<evidence type="ECO:0000313" key="8">
    <source>
        <dbReference type="Proteomes" id="UP000001208"/>
    </source>
</evidence>
<dbReference type="OrthoDB" id="9810297at2"/>
<dbReference type="InterPro" id="IPR029063">
    <property type="entry name" value="SAM-dependent_MTases_sf"/>
</dbReference>
<protein>
    <submittedName>
        <fullName evidence="7">Fmu (Sun) domain protein</fullName>
    </submittedName>
</protein>
<dbReference type="eggNOG" id="COG0144">
    <property type="taxonomic scope" value="Bacteria"/>
</dbReference>
<dbReference type="HOGENOM" id="CLU_005316_0_2_10"/>
<dbReference type="Pfam" id="PF22458">
    <property type="entry name" value="RsmF-B_ferredox"/>
    <property type="match status" value="1"/>
</dbReference>
<comment type="caution">
    <text evidence="5">Lacks conserved residue(s) required for the propagation of feature annotation.</text>
</comment>
<reference evidence="7 8" key="1">
    <citation type="submission" date="2008-06" db="EMBL/GenBank/DDBJ databases">
        <title>Complete sequence of Chloroherpeton thalassium ATCC 35110.</title>
        <authorList>
            <consortium name="US DOE Joint Genome Institute"/>
            <person name="Lucas S."/>
            <person name="Copeland A."/>
            <person name="Lapidus A."/>
            <person name="Glavina del Rio T."/>
            <person name="Dalin E."/>
            <person name="Tice H."/>
            <person name="Bruce D."/>
            <person name="Goodwin L."/>
            <person name="Pitluck S."/>
            <person name="Schmutz J."/>
            <person name="Larimer F."/>
            <person name="Land M."/>
            <person name="Hauser L."/>
            <person name="Kyrpides N."/>
            <person name="Mikhailova N."/>
            <person name="Liu Z."/>
            <person name="Li T."/>
            <person name="Zhao F."/>
            <person name="Overmann J."/>
            <person name="Bryant D.A."/>
            <person name="Richardson P."/>
        </authorList>
    </citation>
    <scope>NUCLEOTIDE SEQUENCE [LARGE SCALE GENOMIC DNA]</scope>
    <source>
        <strain evidence="8">ATCC 35110 / GB-78</strain>
    </source>
</reference>
<evidence type="ECO:0000256" key="2">
    <source>
        <dbReference type="ARBA" id="ARBA00022679"/>
    </source>
</evidence>
<dbReference type="PANTHER" id="PTHR22807">
    <property type="entry name" value="NOP2 YEAST -RELATED NOL1/NOP2/FMU SUN DOMAIN-CONTAINING"/>
    <property type="match status" value="1"/>
</dbReference>
<evidence type="ECO:0000256" key="1">
    <source>
        <dbReference type="ARBA" id="ARBA00022603"/>
    </source>
</evidence>
<keyword evidence="4 5" id="KW-0694">RNA-binding</keyword>
<evidence type="ECO:0000259" key="6">
    <source>
        <dbReference type="PROSITE" id="PS51686"/>
    </source>
</evidence>
<dbReference type="EMBL" id="CP001100">
    <property type="protein sequence ID" value="ACF13993.1"/>
    <property type="molecule type" value="Genomic_DNA"/>
</dbReference>
<dbReference type="InterPro" id="IPR054728">
    <property type="entry name" value="RsmB-like_ferredoxin"/>
</dbReference>
<gene>
    <name evidence="7" type="ordered locus">Ctha_1534</name>
</gene>
<name>B3QS48_CHLT3</name>
<feature type="domain" description="SAM-dependent MTase RsmB/NOP-type" evidence="6">
    <location>
        <begin position="162"/>
        <end position="448"/>
    </location>
</feature>
<dbReference type="Gene3D" id="3.40.50.150">
    <property type="entry name" value="Vaccinia Virus protein VP39"/>
    <property type="match status" value="1"/>
</dbReference>
<keyword evidence="8" id="KW-1185">Reference proteome</keyword>
<dbReference type="GO" id="GO:0008173">
    <property type="term" value="F:RNA methyltransferase activity"/>
    <property type="evidence" value="ECO:0007669"/>
    <property type="project" value="InterPro"/>
</dbReference>
<dbReference type="Gene3D" id="3.30.70.1170">
    <property type="entry name" value="Sun protein, domain 3"/>
    <property type="match status" value="1"/>
</dbReference>
<sequence>MNLKFLLSHTLEAYELLCSEARPADAVLSEYLRARKYLGSHDRSFISETIYNLLRKELFLEAVVQKSAKGSSRPKSFKNVGVLYLFLLSDMDIERRALVDVFGEMASLAEPYFDALDAAYQAFTDTTKSKSTPILFLEKHAFPEWMTEELLKEFDEPTLQLIYESLNKPAPLALRANSLKISREALQKKLEKESIPTFLGKLSADALICKGRRRIIQSQCYQDGLCEIQDEGSQLISRLLDPKPKDTVLDACAGGGGKTLHLAALMKNKGAIFAYDVNPKRFGNIRQRIKRSGQQNIRLLDSPEKLAQFKNDWHEKIDCLLIDAPCTGSGTVRRNPDLKKRLTKEALQRITAQQAEILEEFSVLLKPNGKMLYATCSLFRDENEGQIESFLEKHPDFRLEPISSILENERHAAHAALQNKRFEGETYLKLRPDKDNTDGFFAAIFRKQ</sequence>
<evidence type="ECO:0000313" key="7">
    <source>
        <dbReference type="EMBL" id="ACF13993.1"/>
    </source>
</evidence>
<feature type="binding site" evidence="5">
    <location>
        <position position="323"/>
    </location>
    <ligand>
        <name>S-adenosyl-L-methionine</name>
        <dbReference type="ChEBI" id="CHEBI:59789"/>
    </ligand>
</feature>
<evidence type="ECO:0000256" key="4">
    <source>
        <dbReference type="ARBA" id="ARBA00022884"/>
    </source>
</evidence>
<dbReference type="RefSeq" id="WP_012500077.1">
    <property type="nucleotide sequence ID" value="NC_011026.1"/>
</dbReference>
<keyword evidence="1 5" id="KW-0489">Methyltransferase</keyword>
<dbReference type="SUPFAM" id="SSF53335">
    <property type="entry name" value="S-adenosyl-L-methionine-dependent methyltransferases"/>
    <property type="match status" value="1"/>
</dbReference>
<evidence type="ECO:0000256" key="3">
    <source>
        <dbReference type="ARBA" id="ARBA00022691"/>
    </source>
</evidence>
<dbReference type="PRINTS" id="PR02008">
    <property type="entry name" value="RCMTFAMILY"/>
</dbReference>
<accession>B3QS48</accession>
<feature type="active site" description="Nucleophile" evidence="5">
    <location>
        <position position="376"/>
    </location>
</feature>
<dbReference type="STRING" id="517418.Ctha_1534"/>
<dbReference type="InterPro" id="IPR023267">
    <property type="entry name" value="RCMT"/>
</dbReference>